<dbReference type="EMBL" id="VWRR01000008">
    <property type="protein sequence ID" value="KAF6003050.1"/>
    <property type="molecule type" value="Genomic_DNA"/>
</dbReference>
<dbReference type="AlphaFoldDB" id="A0A7J7IJX0"/>
<reference evidence="1 2" key="1">
    <citation type="journal article" date="2020" name="J. Phycol.">
        <title>Comparative genome analysis reveals Cyanidiococcus gen. nov., a new extremophilic red algal genus sister to Cyanidioschyzon (Cyanidioschyzonaceae, Rhodophyta).</title>
        <authorList>
            <person name="Liu S.-L."/>
            <person name="Chiang Y.-R."/>
            <person name="Yoon H.S."/>
            <person name="Fu H.-Y."/>
        </authorList>
    </citation>
    <scope>NUCLEOTIDE SEQUENCE [LARGE SCALE GENOMIC DNA]</scope>
    <source>
        <strain evidence="1 2">THAL066</strain>
    </source>
</reference>
<sequence length="110" mass="11884">MTIASTYPLDGEGLLDHEGVPGPRQLCVWNHTSAFRAAMISSHAARVLTRRAAAIYKADLVAGDGLANARETPWISEDVPLMLSTTGWILVQFQNAGIPWSSVDGVHIDK</sequence>
<evidence type="ECO:0000313" key="1">
    <source>
        <dbReference type="EMBL" id="KAF6003050.1"/>
    </source>
</evidence>
<evidence type="ECO:0000313" key="2">
    <source>
        <dbReference type="Proteomes" id="UP000530660"/>
    </source>
</evidence>
<accession>A0A7J7IJX0</accession>
<gene>
    <name evidence="1" type="ORF">F1559_003286</name>
</gene>
<proteinExistence type="predicted"/>
<comment type="caution">
    <text evidence="1">The sequence shown here is derived from an EMBL/GenBank/DDBJ whole genome shotgun (WGS) entry which is preliminary data.</text>
</comment>
<name>A0A7J7IJX0_9RHOD</name>
<keyword evidence="2" id="KW-1185">Reference proteome</keyword>
<dbReference type="Proteomes" id="UP000530660">
    <property type="component" value="Unassembled WGS sequence"/>
</dbReference>
<protein>
    <submittedName>
        <fullName evidence="1">Uncharacterized protein</fullName>
    </submittedName>
</protein>
<organism evidence="1 2">
    <name type="scientific">Cyanidiococcus yangmingshanensis</name>
    <dbReference type="NCBI Taxonomy" id="2690220"/>
    <lineage>
        <taxon>Eukaryota</taxon>
        <taxon>Rhodophyta</taxon>
        <taxon>Bangiophyceae</taxon>
        <taxon>Cyanidiales</taxon>
        <taxon>Cyanidiaceae</taxon>
        <taxon>Cyanidiococcus</taxon>
    </lineage>
</organism>